<dbReference type="AlphaFoldDB" id="A0A7D9IHR7"/>
<protein>
    <submittedName>
        <fullName evidence="1">Uncharacterized protein</fullName>
    </submittedName>
</protein>
<comment type="caution">
    <text evidence="1">The sequence shown here is derived from an EMBL/GenBank/DDBJ whole genome shotgun (WGS) entry which is preliminary data.</text>
</comment>
<reference evidence="1" key="1">
    <citation type="submission" date="2020-04" db="EMBL/GenBank/DDBJ databases">
        <authorList>
            <person name="Alioto T."/>
            <person name="Alioto T."/>
            <person name="Gomez Garrido J."/>
        </authorList>
    </citation>
    <scope>NUCLEOTIDE SEQUENCE</scope>
    <source>
        <strain evidence="1">A484AB</strain>
    </source>
</reference>
<dbReference type="OrthoDB" id="6764596at2759"/>
<dbReference type="EMBL" id="CACRXK020005343">
    <property type="protein sequence ID" value="CAB4005888.1"/>
    <property type="molecule type" value="Genomic_DNA"/>
</dbReference>
<name>A0A7D9IHR7_PARCT</name>
<dbReference type="Proteomes" id="UP001152795">
    <property type="component" value="Unassembled WGS sequence"/>
</dbReference>
<accession>A0A7D9IHR7</accession>
<sequence>MSLAEFIVAVKRHCSDIHSDRICVTCKPVVIAANEIAKKGIVPLSALYRQCFGTVYKSDKAIRRIIQLPVIIFRSFNQLFVTAFVDRVDYTKLVQCVYKYIPQKTMSSGVDKDSLQLMCELASSEKDRKLIRVACCQGKSGNEAKAMGISNLNKEKAMVYEAIEEYKEIKKL</sequence>
<organism evidence="1 2">
    <name type="scientific">Paramuricea clavata</name>
    <name type="common">Red gorgonian</name>
    <name type="synonym">Violescent sea-whip</name>
    <dbReference type="NCBI Taxonomy" id="317549"/>
    <lineage>
        <taxon>Eukaryota</taxon>
        <taxon>Metazoa</taxon>
        <taxon>Cnidaria</taxon>
        <taxon>Anthozoa</taxon>
        <taxon>Octocorallia</taxon>
        <taxon>Malacalcyonacea</taxon>
        <taxon>Plexauridae</taxon>
        <taxon>Paramuricea</taxon>
    </lineage>
</organism>
<proteinExistence type="predicted"/>
<gene>
    <name evidence="1" type="ORF">PACLA_8A018912</name>
</gene>
<evidence type="ECO:0000313" key="2">
    <source>
        <dbReference type="Proteomes" id="UP001152795"/>
    </source>
</evidence>
<evidence type="ECO:0000313" key="1">
    <source>
        <dbReference type="EMBL" id="CAB4005888.1"/>
    </source>
</evidence>
<keyword evidence="2" id="KW-1185">Reference proteome</keyword>